<organism evidence="1 2">
    <name type="scientific">Candidatus Kaiserbacteria bacterium GW2011_GWA2_52_12</name>
    <dbReference type="NCBI Taxonomy" id="1618671"/>
    <lineage>
        <taxon>Bacteria</taxon>
        <taxon>Candidatus Kaiseribacteriota</taxon>
    </lineage>
</organism>
<protein>
    <submittedName>
        <fullName evidence="1">Uncharacterized protein</fullName>
    </submittedName>
</protein>
<accession>A0A0G1ZT88</accession>
<comment type="caution">
    <text evidence="1">The sequence shown here is derived from an EMBL/GenBank/DDBJ whole genome shotgun (WGS) entry which is preliminary data.</text>
</comment>
<name>A0A0G1ZT88_9BACT</name>
<reference evidence="1 2" key="1">
    <citation type="journal article" date="2015" name="Nature">
        <title>rRNA introns, odd ribosomes, and small enigmatic genomes across a large radiation of phyla.</title>
        <authorList>
            <person name="Brown C.T."/>
            <person name="Hug L.A."/>
            <person name="Thomas B.C."/>
            <person name="Sharon I."/>
            <person name="Castelle C.J."/>
            <person name="Singh A."/>
            <person name="Wilkins M.J."/>
            <person name="Williams K.H."/>
            <person name="Banfield J.F."/>
        </authorList>
    </citation>
    <scope>NUCLEOTIDE SEQUENCE [LARGE SCALE GENOMIC DNA]</scope>
</reference>
<proteinExistence type="predicted"/>
<dbReference type="EMBL" id="LCQW01000036">
    <property type="protein sequence ID" value="KKW22764.1"/>
    <property type="molecule type" value="Genomic_DNA"/>
</dbReference>
<dbReference type="Proteomes" id="UP000034273">
    <property type="component" value="Unassembled WGS sequence"/>
</dbReference>
<gene>
    <name evidence="1" type="ORF">UY67_C0036G0014</name>
</gene>
<evidence type="ECO:0000313" key="2">
    <source>
        <dbReference type="Proteomes" id="UP000034273"/>
    </source>
</evidence>
<dbReference type="STRING" id="1618671.UY67_C0036G0014"/>
<sequence>MFTPEQRQKIAPVPNDLADEELEEELTTLAEIIVQAYLNST</sequence>
<evidence type="ECO:0000313" key="1">
    <source>
        <dbReference type="EMBL" id="KKW22764.1"/>
    </source>
</evidence>
<dbReference type="AlphaFoldDB" id="A0A0G1ZT88"/>